<dbReference type="AlphaFoldDB" id="F5YG70"/>
<organism evidence="1 2">
    <name type="scientific">Leadbettera azotonutricia (strain ATCC BAA-888 / DSM 13862 / ZAS-9)</name>
    <name type="common">Treponema azotonutricium</name>
    <dbReference type="NCBI Taxonomy" id="545695"/>
    <lineage>
        <taxon>Bacteria</taxon>
        <taxon>Pseudomonadati</taxon>
        <taxon>Spirochaetota</taxon>
        <taxon>Spirochaetia</taxon>
        <taxon>Spirochaetales</taxon>
        <taxon>Breznakiellaceae</taxon>
        <taxon>Leadbettera</taxon>
    </lineage>
</organism>
<keyword evidence="2" id="KW-1185">Reference proteome</keyword>
<evidence type="ECO:0008006" key="3">
    <source>
        <dbReference type="Google" id="ProtNLM"/>
    </source>
</evidence>
<sequence length="395" mass="42572">MAALSISLSAQNVTGLQGEAKNNLLRLTWVDSVDARGPVYIYRSVSPFEPGTDLSILGRLIKVPYGVQSYIDEVEFPGTWYYFVAASDTEGQRFELPLPPDNSIGIEILESSDRLAVSPAAPPAEIAHGGEPGVNSLSAAVEGDSVIVTFRAEDRGRAVVLYRSARPLKQARDLVGAVIVQPDIASPFIDYPVPGIPYYYAVIFEDDLTRGTAALYPGRNATVEAVEVPQGSDGVGLSSSASIRSLPLPMISLAAAVPGMNAFDETPSPVELSPEASKALEDLEPVQRKSSLAKSPRAFSQDLEAPGGGEEYALYSIMQDFFLKKDWDGCRNALAGYLGLPRSSASEARARFYLGQCYYFLGQPRESLFEFLSAQPAYPDESAEWIQASLAALVK</sequence>
<dbReference type="STRING" id="545695.TREAZ_0006"/>
<name>F5YG70_LEAAZ</name>
<reference evidence="1 2" key="2">
    <citation type="journal article" date="2011" name="ISME J.">
        <title>RNA-seq reveals cooperative metabolic interactions between two termite-gut spirochete species in co-culture.</title>
        <authorList>
            <person name="Rosenthal A.Z."/>
            <person name="Matson E.G."/>
            <person name="Eldar A."/>
            <person name="Leadbetter J.R."/>
        </authorList>
    </citation>
    <scope>NUCLEOTIDE SEQUENCE [LARGE SCALE GENOMIC DNA]</scope>
    <source>
        <strain evidence="2">ATCC BAA-888 / DSM 13862 / ZAS-9</strain>
    </source>
</reference>
<evidence type="ECO:0000313" key="1">
    <source>
        <dbReference type="EMBL" id="AEF80804.1"/>
    </source>
</evidence>
<dbReference type="Proteomes" id="UP000009222">
    <property type="component" value="Chromosome"/>
</dbReference>
<reference evidence="2" key="1">
    <citation type="submission" date="2009-12" db="EMBL/GenBank/DDBJ databases">
        <title>Complete sequence of Treponema azotonutricium strain ZAS-9.</title>
        <authorList>
            <person name="Tetu S.G."/>
            <person name="Matson E."/>
            <person name="Ren Q."/>
            <person name="Seshadri R."/>
            <person name="Elbourne L."/>
            <person name="Hassan K.A."/>
            <person name="Durkin A."/>
            <person name="Radune D."/>
            <person name="Mohamoud Y."/>
            <person name="Shay R."/>
            <person name="Jin S."/>
            <person name="Zhang X."/>
            <person name="Lucey K."/>
            <person name="Ballor N.R."/>
            <person name="Ottesen E."/>
            <person name="Rosenthal R."/>
            <person name="Allen A."/>
            <person name="Leadbetter J.R."/>
            <person name="Paulsen I.T."/>
        </authorList>
    </citation>
    <scope>NUCLEOTIDE SEQUENCE [LARGE SCALE GENOMIC DNA]</scope>
    <source>
        <strain evidence="2">ATCC BAA-888 / DSM 13862 / ZAS-9</strain>
    </source>
</reference>
<dbReference type="InParanoid" id="F5YG70"/>
<evidence type="ECO:0000313" key="2">
    <source>
        <dbReference type="Proteomes" id="UP000009222"/>
    </source>
</evidence>
<dbReference type="Gene3D" id="1.25.40.10">
    <property type="entry name" value="Tetratricopeptide repeat domain"/>
    <property type="match status" value="1"/>
</dbReference>
<dbReference type="EMBL" id="CP001841">
    <property type="protein sequence ID" value="AEF80804.1"/>
    <property type="molecule type" value="Genomic_DNA"/>
</dbReference>
<dbReference type="InterPro" id="IPR011990">
    <property type="entry name" value="TPR-like_helical_dom_sf"/>
</dbReference>
<accession>F5YG70</accession>
<protein>
    <recommendedName>
        <fullName evidence="3">Tetratricopeptide repeat protein</fullName>
    </recommendedName>
</protein>
<dbReference type="HOGENOM" id="CLU_686779_0_0_12"/>
<dbReference type="eggNOG" id="COG1729">
    <property type="taxonomic scope" value="Bacteria"/>
</dbReference>
<dbReference type="KEGG" id="taz:TREAZ_0006"/>
<proteinExistence type="predicted"/>
<gene>
    <name evidence="1" type="ordered locus">TREAZ_0006</name>
</gene>